<keyword evidence="2" id="KW-0479">Metal-binding</keyword>
<proteinExistence type="inferred from homology"/>
<evidence type="ECO:0000256" key="1">
    <source>
        <dbReference type="ARBA" id="ARBA00007749"/>
    </source>
</evidence>
<comment type="caution">
    <text evidence="7">The sequence shown here is derived from an EMBL/GenBank/DDBJ whole genome shotgun (WGS) entry which is preliminary data.</text>
</comment>
<dbReference type="EMBL" id="JBOK01000019">
    <property type="protein sequence ID" value="EXU79183.1"/>
    <property type="molecule type" value="Genomic_DNA"/>
</dbReference>
<evidence type="ECO:0000256" key="4">
    <source>
        <dbReference type="ARBA" id="ARBA00022833"/>
    </source>
</evidence>
<evidence type="ECO:0000256" key="3">
    <source>
        <dbReference type="ARBA" id="ARBA00022801"/>
    </source>
</evidence>
<dbReference type="AlphaFoldDB" id="A0A014NIG3"/>
<dbReference type="PANTHER" id="PTHR42978">
    <property type="entry name" value="QUORUM-QUENCHING LACTONASE YTNP-RELATED-RELATED"/>
    <property type="match status" value="1"/>
</dbReference>
<dbReference type="InterPro" id="IPR036866">
    <property type="entry name" value="RibonucZ/Hydroxyglut_hydro"/>
</dbReference>
<dbReference type="Gene3D" id="3.60.15.10">
    <property type="entry name" value="Ribonuclease Z/Hydroxyacylglutathione hydrolase-like"/>
    <property type="match status" value="1"/>
</dbReference>
<keyword evidence="4" id="KW-0862">Zinc</keyword>
<evidence type="ECO:0000259" key="6">
    <source>
        <dbReference type="SMART" id="SM00849"/>
    </source>
</evidence>
<dbReference type="STRING" id="225991.MA05_07115"/>
<dbReference type="InterPro" id="IPR051013">
    <property type="entry name" value="MBL_superfamily_lactonases"/>
</dbReference>
<organism evidence="7 8">
    <name type="scientific">Comamonas aquatica DA1877</name>
    <dbReference type="NCBI Taxonomy" id="1457173"/>
    <lineage>
        <taxon>Bacteria</taxon>
        <taxon>Pseudomonadati</taxon>
        <taxon>Pseudomonadota</taxon>
        <taxon>Betaproteobacteria</taxon>
        <taxon>Burkholderiales</taxon>
        <taxon>Comamonadaceae</taxon>
        <taxon>Comamonas</taxon>
    </lineage>
</organism>
<comment type="similarity">
    <text evidence="1">Belongs to the metallo-beta-lactamase superfamily.</text>
</comment>
<dbReference type="PANTHER" id="PTHR42978:SF6">
    <property type="entry name" value="QUORUM-QUENCHING LACTONASE YTNP-RELATED"/>
    <property type="match status" value="1"/>
</dbReference>
<protein>
    <submittedName>
        <fullName evidence="7">Beta-lactamase</fullName>
    </submittedName>
</protein>
<sequence>MHVNRRRWILSTTSLAAASWLSACASRPAATNTAALGYQHQTIGQARVTAVSDGVTRRPLDAGFVKNAPLAEVQAALAAAGLPTTHIDVPYTCFVVDLHGKRYLLDTGFGDNGAPGTGQLHRHLQAAGIDPASIDVVVISHLHGDHINGLRRKDGSLVYPQATVYVPQPEAAHWLDDARMNATPEAARGGFRAVRRVFDGYPAAQLKLFAPGSAIAPGLETVAAFGHSPGHTAIAVQSGGERFTFIGDVAHYPALFVKHPDWQVQFDMNPEQARATRHALLGRLAQEGGWVGGYHFPMPALGRLRAAGPGYDWVPRA</sequence>
<dbReference type="GO" id="GO:0046872">
    <property type="term" value="F:metal ion binding"/>
    <property type="evidence" value="ECO:0007669"/>
    <property type="project" value="UniProtKB-KW"/>
</dbReference>
<reference evidence="7 8" key="1">
    <citation type="submission" date="2014-01" db="EMBL/GenBank/DDBJ databases">
        <title>Interspecies Systems Biology Uncovers Metabolites Affecting C. elegans Gene Expression and Life History Traits.</title>
        <authorList>
            <person name="Watson E."/>
            <person name="Macneil L.T."/>
            <person name="Ritter A.D."/>
            <person name="Yilmaz L.S."/>
            <person name="Rosebrock A.P."/>
            <person name="Caudy A.A."/>
            <person name="Walhout A.J."/>
        </authorList>
    </citation>
    <scope>NUCLEOTIDE SEQUENCE [LARGE SCALE GENOMIC DNA]</scope>
    <source>
        <strain evidence="7 8">DA1877</strain>
    </source>
</reference>
<dbReference type="InterPro" id="IPR001279">
    <property type="entry name" value="Metallo-B-lactamas"/>
</dbReference>
<dbReference type="SMART" id="SM00849">
    <property type="entry name" value="Lactamase_B"/>
    <property type="match status" value="1"/>
</dbReference>
<dbReference type="SUPFAM" id="SSF56281">
    <property type="entry name" value="Metallo-hydrolase/oxidoreductase"/>
    <property type="match status" value="1"/>
</dbReference>
<accession>A0A014NIG3</accession>
<dbReference type="CDD" id="cd07720">
    <property type="entry name" value="OPHC2-like_MBL-fold"/>
    <property type="match status" value="1"/>
</dbReference>
<gene>
    <name evidence="7" type="ORF">AX13_06190</name>
</gene>
<dbReference type="PATRIC" id="fig|1457173.3.peg.2921"/>
<evidence type="ECO:0000313" key="8">
    <source>
        <dbReference type="Proteomes" id="UP000020766"/>
    </source>
</evidence>
<evidence type="ECO:0000313" key="7">
    <source>
        <dbReference type="EMBL" id="EXU79183.1"/>
    </source>
</evidence>
<dbReference type="PROSITE" id="PS51257">
    <property type="entry name" value="PROKAR_LIPOPROTEIN"/>
    <property type="match status" value="1"/>
</dbReference>
<dbReference type="Proteomes" id="UP000020766">
    <property type="component" value="Unassembled WGS sequence"/>
</dbReference>
<keyword evidence="3" id="KW-0378">Hydrolase</keyword>
<evidence type="ECO:0000256" key="2">
    <source>
        <dbReference type="ARBA" id="ARBA00022723"/>
    </source>
</evidence>
<name>A0A014NIG3_9BURK</name>
<feature type="signal peptide" evidence="5">
    <location>
        <begin position="1"/>
        <end position="25"/>
    </location>
</feature>
<feature type="chain" id="PRO_5001472906" evidence="5">
    <location>
        <begin position="26"/>
        <end position="317"/>
    </location>
</feature>
<keyword evidence="5" id="KW-0732">Signal</keyword>
<dbReference type="GO" id="GO:0016787">
    <property type="term" value="F:hydrolase activity"/>
    <property type="evidence" value="ECO:0007669"/>
    <property type="project" value="UniProtKB-KW"/>
</dbReference>
<evidence type="ECO:0000256" key="5">
    <source>
        <dbReference type="SAM" id="SignalP"/>
    </source>
</evidence>
<dbReference type="Pfam" id="PF00753">
    <property type="entry name" value="Lactamase_B"/>
    <property type="match status" value="1"/>
</dbReference>
<keyword evidence="8" id="KW-1185">Reference proteome</keyword>
<dbReference type="RefSeq" id="WP_043385842.1">
    <property type="nucleotide sequence ID" value="NZ_JBOK01000019.1"/>
</dbReference>
<feature type="domain" description="Metallo-beta-lactamase" evidence="6">
    <location>
        <begin position="90"/>
        <end position="295"/>
    </location>
</feature>